<organism evidence="1 2">
    <name type="scientific">Thermomonospora curvata (strain ATCC 19995 / DSM 43183 / JCM 3096 / KCTC 9072 / NBRC 15933 / NCIMB 10081 / Henssen B9)</name>
    <dbReference type="NCBI Taxonomy" id="471852"/>
    <lineage>
        <taxon>Bacteria</taxon>
        <taxon>Bacillati</taxon>
        <taxon>Actinomycetota</taxon>
        <taxon>Actinomycetes</taxon>
        <taxon>Streptosporangiales</taxon>
        <taxon>Thermomonosporaceae</taxon>
        <taxon>Thermomonospora</taxon>
    </lineage>
</organism>
<gene>
    <name evidence="1" type="ordered locus">Tcur_0681</name>
</gene>
<dbReference type="Proteomes" id="UP000001918">
    <property type="component" value="Chromosome"/>
</dbReference>
<evidence type="ECO:0000313" key="2">
    <source>
        <dbReference type="Proteomes" id="UP000001918"/>
    </source>
</evidence>
<dbReference type="HOGENOM" id="CLU_3123692_0_0_11"/>
<dbReference type="RefSeq" id="WP_012851058.1">
    <property type="nucleotide sequence ID" value="NC_013510.1"/>
</dbReference>
<sequence>MLPRNILLLAAFILLTAAAGIVGASHLESVRSGPAVPRTATAFVKTVAAR</sequence>
<dbReference type="AlphaFoldDB" id="D1A4N9"/>
<keyword evidence="2" id="KW-1185">Reference proteome</keyword>
<dbReference type="KEGG" id="tcu:Tcur_0681"/>
<name>D1A4N9_THECD</name>
<dbReference type="EMBL" id="CP001738">
    <property type="protein sequence ID" value="ACY96274.1"/>
    <property type="molecule type" value="Genomic_DNA"/>
</dbReference>
<accession>D1A4N9</accession>
<protein>
    <submittedName>
        <fullName evidence="1">Uncharacterized protein</fullName>
    </submittedName>
</protein>
<reference evidence="1 2" key="1">
    <citation type="journal article" date="2011" name="Stand. Genomic Sci.">
        <title>Complete genome sequence of Thermomonospora curvata type strain (B9).</title>
        <authorList>
            <person name="Chertkov O."/>
            <person name="Sikorski J."/>
            <person name="Nolan M."/>
            <person name="Lapidus A."/>
            <person name="Lucas S."/>
            <person name="Del Rio T.G."/>
            <person name="Tice H."/>
            <person name="Cheng J.F."/>
            <person name="Goodwin L."/>
            <person name="Pitluck S."/>
            <person name="Liolios K."/>
            <person name="Ivanova N."/>
            <person name="Mavromatis K."/>
            <person name="Mikhailova N."/>
            <person name="Ovchinnikova G."/>
            <person name="Pati A."/>
            <person name="Chen A."/>
            <person name="Palaniappan K."/>
            <person name="Djao O.D."/>
            <person name="Land M."/>
            <person name="Hauser L."/>
            <person name="Chang Y.J."/>
            <person name="Jeffries C.D."/>
            <person name="Brettin T."/>
            <person name="Han C."/>
            <person name="Detter J.C."/>
            <person name="Rohde M."/>
            <person name="Goker M."/>
            <person name="Woyke T."/>
            <person name="Bristow J."/>
            <person name="Eisen J.A."/>
            <person name="Markowitz V."/>
            <person name="Hugenholtz P."/>
            <person name="Klenk H.P."/>
            <person name="Kyrpides N.C."/>
        </authorList>
    </citation>
    <scope>NUCLEOTIDE SEQUENCE [LARGE SCALE GENOMIC DNA]</scope>
    <source>
        <strain evidence="2">ATCC 19995 / DSM 43183 / JCM 3096 / KCTC 9072 / NBRC 15933 / NCIMB 10081 / Henssen B9</strain>
    </source>
</reference>
<proteinExistence type="predicted"/>
<evidence type="ECO:0000313" key="1">
    <source>
        <dbReference type="EMBL" id="ACY96274.1"/>
    </source>
</evidence>